<proteinExistence type="predicted"/>
<evidence type="ECO:0000313" key="1">
    <source>
        <dbReference type="EMBL" id="MED6107375.1"/>
    </source>
</evidence>
<sequence>MFAVFFCCFVSDHNRRFPSTGTRVTHPFILVRVGGFVLELLRKFLITLFSLFQQGLLPGCHGFCPYHLLSGGLSIPSLSLEELSQGSFHLLNILVQGDYSLLRGKLGGAFVDNVVVELSVHHLWFGGSASVSQLDSKV</sequence>
<keyword evidence="2" id="KW-1185">Reference proteome</keyword>
<evidence type="ECO:0008006" key="3">
    <source>
        <dbReference type="Google" id="ProtNLM"/>
    </source>
</evidence>
<name>A0ABU6Q742_9FABA</name>
<accession>A0ABU6Q742</accession>
<dbReference type="EMBL" id="JASCZI010000034">
    <property type="protein sequence ID" value="MED6107375.1"/>
    <property type="molecule type" value="Genomic_DNA"/>
</dbReference>
<dbReference type="Proteomes" id="UP001341840">
    <property type="component" value="Unassembled WGS sequence"/>
</dbReference>
<protein>
    <recommendedName>
        <fullName evidence="3">Secreted protein</fullName>
    </recommendedName>
</protein>
<gene>
    <name evidence="1" type="ORF">PIB30_013224</name>
</gene>
<organism evidence="1 2">
    <name type="scientific">Stylosanthes scabra</name>
    <dbReference type="NCBI Taxonomy" id="79078"/>
    <lineage>
        <taxon>Eukaryota</taxon>
        <taxon>Viridiplantae</taxon>
        <taxon>Streptophyta</taxon>
        <taxon>Embryophyta</taxon>
        <taxon>Tracheophyta</taxon>
        <taxon>Spermatophyta</taxon>
        <taxon>Magnoliopsida</taxon>
        <taxon>eudicotyledons</taxon>
        <taxon>Gunneridae</taxon>
        <taxon>Pentapetalae</taxon>
        <taxon>rosids</taxon>
        <taxon>fabids</taxon>
        <taxon>Fabales</taxon>
        <taxon>Fabaceae</taxon>
        <taxon>Papilionoideae</taxon>
        <taxon>50 kb inversion clade</taxon>
        <taxon>dalbergioids sensu lato</taxon>
        <taxon>Dalbergieae</taxon>
        <taxon>Pterocarpus clade</taxon>
        <taxon>Stylosanthes</taxon>
    </lineage>
</organism>
<comment type="caution">
    <text evidence="1">The sequence shown here is derived from an EMBL/GenBank/DDBJ whole genome shotgun (WGS) entry which is preliminary data.</text>
</comment>
<reference evidence="1 2" key="1">
    <citation type="journal article" date="2023" name="Plants (Basel)">
        <title>Bridging the Gap: Combining Genomics and Transcriptomics Approaches to Understand Stylosanthes scabra, an Orphan Legume from the Brazilian Caatinga.</title>
        <authorList>
            <person name="Ferreira-Neto J.R.C."/>
            <person name="da Silva M.D."/>
            <person name="Binneck E."/>
            <person name="de Melo N.F."/>
            <person name="da Silva R.H."/>
            <person name="de Melo A.L.T.M."/>
            <person name="Pandolfi V."/>
            <person name="Bustamante F.O."/>
            <person name="Brasileiro-Vidal A.C."/>
            <person name="Benko-Iseppon A.M."/>
        </authorList>
    </citation>
    <scope>NUCLEOTIDE SEQUENCE [LARGE SCALE GENOMIC DNA]</scope>
    <source>
        <tissue evidence="1">Leaves</tissue>
    </source>
</reference>
<evidence type="ECO:0000313" key="2">
    <source>
        <dbReference type="Proteomes" id="UP001341840"/>
    </source>
</evidence>